<dbReference type="InterPro" id="IPR029030">
    <property type="entry name" value="Caspase-like_dom_sf"/>
</dbReference>
<keyword evidence="4" id="KW-0812">Transmembrane</keyword>
<keyword evidence="3" id="KW-0378">Hydrolase</keyword>
<comment type="similarity">
    <text evidence="1">Belongs to the peptidase C14B family.</text>
</comment>
<dbReference type="Gene3D" id="3.40.50.12660">
    <property type="match status" value="1"/>
</dbReference>
<keyword evidence="4" id="KW-1133">Transmembrane helix</keyword>
<dbReference type="OrthoDB" id="3223806at2759"/>
<dbReference type="GO" id="GO:0004197">
    <property type="term" value="F:cysteine-type endopeptidase activity"/>
    <property type="evidence" value="ECO:0007669"/>
    <property type="project" value="InterPro"/>
</dbReference>
<dbReference type="GO" id="GO:0006915">
    <property type="term" value="P:apoptotic process"/>
    <property type="evidence" value="ECO:0007669"/>
    <property type="project" value="UniProtKB-KW"/>
</dbReference>
<protein>
    <recommendedName>
        <fullName evidence="5">Peptidase C14 caspase domain-containing protein</fullName>
    </recommendedName>
</protein>
<evidence type="ECO:0000256" key="3">
    <source>
        <dbReference type="ARBA" id="ARBA00022807"/>
    </source>
</evidence>
<dbReference type="PANTHER" id="PTHR48104">
    <property type="entry name" value="METACASPASE-4"/>
    <property type="match status" value="1"/>
</dbReference>
<evidence type="ECO:0000256" key="4">
    <source>
        <dbReference type="SAM" id="Phobius"/>
    </source>
</evidence>
<sequence>MICANNDMSDSYLRALEHGMRELRAENSDMNRTLTLILVSHNELRTQVSNQGVLPRAMTRIAKRNRSEGTAVIQSAIDNRYITYYLLLATTLFWTVSCFTNFLPTPSNLYSQRARIRHYMSPCATSGRIVQQYKHRHGPRRKALCIGINYFGQPDQLKGCINDARSIREFLIYYCNYKAWDIAMLTDDSPDPRQRPTRKNMIDAMKWLVNDAQSGDTLLFFYAGSGRQVYSEGGNRVDGYEEAILPVDYDQHGDILHEEMYHIMIRPLPMGCRLTVLLSCCHSAGALDLPYVYDSDTHLMSPRPLTSPKITAADVVIWSGGKGMAVHETVVGGVFVSAFNYAFISSLKTNPKQSCRELLHSLRTVWQPGIIAKSLSLSLALNV</sequence>
<keyword evidence="3" id="KW-0645">Protease</keyword>
<evidence type="ECO:0000256" key="1">
    <source>
        <dbReference type="ARBA" id="ARBA00009005"/>
    </source>
</evidence>
<dbReference type="STRING" id="47427.A0A2H3DWC0"/>
<dbReference type="Proteomes" id="UP000217790">
    <property type="component" value="Unassembled WGS sequence"/>
</dbReference>
<dbReference type="EMBL" id="KZ293652">
    <property type="protein sequence ID" value="PBK95118.1"/>
    <property type="molecule type" value="Genomic_DNA"/>
</dbReference>
<name>A0A2H3DWC0_ARMGA</name>
<organism evidence="6 7">
    <name type="scientific">Armillaria gallica</name>
    <name type="common">Bulbous honey fungus</name>
    <name type="synonym">Armillaria bulbosa</name>
    <dbReference type="NCBI Taxonomy" id="47427"/>
    <lineage>
        <taxon>Eukaryota</taxon>
        <taxon>Fungi</taxon>
        <taxon>Dikarya</taxon>
        <taxon>Basidiomycota</taxon>
        <taxon>Agaricomycotina</taxon>
        <taxon>Agaricomycetes</taxon>
        <taxon>Agaricomycetidae</taxon>
        <taxon>Agaricales</taxon>
        <taxon>Marasmiineae</taxon>
        <taxon>Physalacriaceae</taxon>
        <taxon>Armillaria</taxon>
    </lineage>
</organism>
<gene>
    <name evidence="6" type="ORF">ARMGADRAFT_787070</name>
</gene>
<dbReference type="AlphaFoldDB" id="A0A2H3DWC0"/>
<dbReference type="SUPFAM" id="SSF52129">
    <property type="entry name" value="Caspase-like"/>
    <property type="match status" value="1"/>
</dbReference>
<feature type="domain" description="Peptidase C14 caspase" evidence="5">
    <location>
        <begin position="140"/>
        <end position="363"/>
    </location>
</feature>
<dbReference type="GO" id="GO:0006508">
    <property type="term" value="P:proteolysis"/>
    <property type="evidence" value="ECO:0007669"/>
    <property type="project" value="InterPro"/>
</dbReference>
<evidence type="ECO:0000313" key="7">
    <source>
        <dbReference type="Proteomes" id="UP000217790"/>
    </source>
</evidence>
<evidence type="ECO:0000259" key="5">
    <source>
        <dbReference type="Pfam" id="PF00656"/>
    </source>
</evidence>
<keyword evidence="4" id="KW-0472">Membrane</keyword>
<evidence type="ECO:0000313" key="6">
    <source>
        <dbReference type="EMBL" id="PBK95118.1"/>
    </source>
</evidence>
<dbReference type="OMA" id="MYHIMIR"/>
<dbReference type="InterPro" id="IPR011600">
    <property type="entry name" value="Pept_C14_caspase"/>
</dbReference>
<accession>A0A2H3DWC0</accession>
<dbReference type="InterPro" id="IPR050452">
    <property type="entry name" value="Metacaspase"/>
</dbReference>
<proteinExistence type="inferred from homology"/>
<keyword evidence="2" id="KW-0053">Apoptosis</keyword>
<dbReference type="Pfam" id="PF00656">
    <property type="entry name" value="Peptidase_C14"/>
    <property type="match status" value="1"/>
</dbReference>
<keyword evidence="3" id="KW-0788">Thiol protease</keyword>
<dbReference type="PANTHER" id="PTHR48104:SF30">
    <property type="entry name" value="METACASPASE-1"/>
    <property type="match status" value="1"/>
</dbReference>
<dbReference type="GO" id="GO:0005737">
    <property type="term" value="C:cytoplasm"/>
    <property type="evidence" value="ECO:0007669"/>
    <property type="project" value="TreeGrafter"/>
</dbReference>
<dbReference type="InParanoid" id="A0A2H3DWC0"/>
<keyword evidence="7" id="KW-1185">Reference proteome</keyword>
<feature type="transmembrane region" description="Helical" evidence="4">
    <location>
        <begin position="84"/>
        <end position="103"/>
    </location>
</feature>
<reference evidence="7" key="1">
    <citation type="journal article" date="2017" name="Nat. Ecol. Evol.">
        <title>Genome expansion and lineage-specific genetic innovations in the forest pathogenic fungi Armillaria.</title>
        <authorList>
            <person name="Sipos G."/>
            <person name="Prasanna A.N."/>
            <person name="Walter M.C."/>
            <person name="O'Connor E."/>
            <person name="Balint B."/>
            <person name="Krizsan K."/>
            <person name="Kiss B."/>
            <person name="Hess J."/>
            <person name="Varga T."/>
            <person name="Slot J."/>
            <person name="Riley R."/>
            <person name="Boka B."/>
            <person name="Rigling D."/>
            <person name="Barry K."/>
            <person name="Lee J."/>
            <person name="Mihaltcheva S."/>
            <person name="LaButti K."/>
            <person name="Lipzen A."/>
            <person name="Waldron R."/>
            <person name="Moloney N.M."/>
            <person name="Sperisen C."/>
            <person name="Kredics L."/>
            <person name="Vagvoelgyi C."/>
            <person name="Patrignani A."/>
            <person name="Fitzpatrick D."/>
            <person name="Nagy I."/>
            <person name="Doyle S."/>
            <person name="Anderson J.B."/>
            <person name="Grigoriev I.V."/>
            <person name="Gueldener U."/>
            <person name="Muensterkoetter M."/>
            <person name="Nagy L.G."/>
        </authorList>
    </citation>
    <scope>NUCLEOTIDE SEQUENCE [LARGE SCALE GENOMIC DNA]</scope>
    <source>
        <strain evidence="7">Ar21-2</strain>
    </source>
</reference>
<evidence type="ECO:0000256" key="2">
    <source>
        <dbReference type="ARBA" id="ARBA00022703"/>
    </source>
</evidence>